<evidence type="ECO:0000313" key="2">
    <source>
        <dbReference type="EMBL" id="MCB8875227.1"/>
    </source>
</evidence>
<dbReference type="EMBL" id="JAESVB010000003">
    <property type="protein sequence ID" value="MCB8875227.1"/>
    <property type="molecule type" value="Genomic_DNA"/>
</dbReference>
<dbReference type="InterPro" id="IPR007712">
    <property type="entry name" value="RelE/ParE_toxin"/>
</dbReference>
<name>A0A963YQR7_9PROT</name>
<protein>
    <submittedName>
        <fullName evidence="2">Type II toxin-antitoxin system RelE/ParE family toxin</fullName>
    </submittedName>
</protein>
<reference evidence="2" key="2">
    <citation type="submission" date="2021-01" db="EMBL/GenBank/DDBJ databases">
        <authorList>
            <person name="Mieszkin S."/>
            <person name="Pouder E."/>
            <person name="Alain K."/>
        </authorList>
    </citation>
    <scope>NUCLEOTIDE SEQUENCE</scope>
    <source>
        <strain evidence="2">HW T2.11</strain>
    </source>
</reference>
<dbReference type="AlphaFoldDB" id="A0A963YQR7"/>
<keyword evidence="1" id="KW-1277">Toxin-antitoxin system</keyword>
<organism evidence="2 3">
    <name type="scientific">Acidisoma silvae</name>
    <dbReference type="NCBI Taxonomy" id="2802396"/>
    <lineage>
        <taxon>Bacteria</taxon>
        <taxon>Pseudomonadati</taxon>
        <taxon>Pseudomonadota</taxon>
        <taxon>Alphaproteobacteria</taxon>
        <taxon>Acetobacterales</taxon>
        <taxon>Acidocellaceae</taxon>
        <taxon>Acidisoma</taxon>
    </lineage>
</organism>
<gene>
    <name evidence="2" type="ORF">ASILVAE211_08555</name>
</gene>
<sequence>MRVLFTARAEAHLDVIYAYIARQAGEARADAFVQRIIDYCAGFAIFPERGTCRDDLVPGLRTIGFERSVTIAFLIVPDTVLIEGVYYGGQNYESAPIFGGS</sequence>
<proteinExistence type="predicted"/>
<evidence type="ECO:0000313" key="3">
    <source>
        <dbReference type="Proteomes" id="UP000708298"/>
    </source>
</evidence>
<accession>A0A963YQR7</accession>
<dbReference type="Pfam" id="PF05016">
    <property type="entry name" value="ParE_toxin"/>
    <property type="match status" value="1"/>
</dbReference>
<dbReference type="InterPro" id="IPR035093">
    <property type="entry name" value="RelE/ParE_toxin_dom_sf"/>
</dbReference>
<evidence type="ECO:0000256" key="1">
    <source>
        <dbReference type="ARBA" id="ARBA00022649"/>
    </source>
</evidence>
<dbReference type="RefSeq" id="WP_227320896.1">
    <property type="nucleotide sequence ID" value="NZ_JAESVB010000003.1"/>
</dbReference>
<keyword evidence="3" id="KW-1185">Reference proteome</keyword>
<comment type="caution">
    <text evidence="2">The sequence shown here is derived from an EMBL/GenBank/DDBJ whole genome shotgun (WGS) entry which is preliminary data.</text>
</comment>
<reference evidence="2" key="1">
    <citation type="journal article" date="2021" name="Microorganisms">
        <title>Acidisoma silvae sp. nov. and Acidisomacellulosilytica sp. nov., Two Acidophilic Bacteria Isolated from Decaying Wood, Hydrolyzing Cellulose and Producing Poly-3-hydroxybutyrate.</title>
        <authorList>
            <person name="Mieszkin S."/>
            <person name="Pouder E."/>
            <person name="Uroz S."/>
            <person name="Simon-Colin C."/>
            <person name="Alain K."/>
        </authorList>
    </citation>
    <scope>NUCLEOTIDE SEQUENCE</scope>
    <source>
        <strain evidence="2">HW T2.11</strain>
    </source>
</reference>
<dbReference type="Proteomes" id="UP000708298">
    <property type="component" value="Unassembled WGS sequence"/>
</dbReference>
<dbReference type="Gene3D" id="3.30.2310.20">
    <property type="entry name" value="RelE-like"/>
    <property type="match status" value="1"/>
</dbReference>